<dbReference type="Pfam" id="PF03167">
    <property type="entry name" value="UDG"/>
    <property type="match status" value="1"/>
</dbReference>
<name>A0A1U7NCN7_9FIRM</name>
<dbReference type="SUPFAM" id="SSF52141">
    <property type="entry name" value="Uracil-DNA glycosylase-like"/>
    <property type="match status" value="1"/>
</dbReference>
<evidence type="ECO:0000313" key="2">
    <source>
        <dbReference type="EMBL" id="OLU36434.1"/>
    </source>
</evidence>
<evidence type="ECO:0000313" key="3">
    <source>
        <dbReference type="Proteomes" id="UP000186341"/>
    </source>
</evidence>
<dbReference type="InterPro" id="IPR036895">
    <property type="entry name" value="Uracil-DNA_glycosylase-like_sf"/>
</dbReference>
<dbReference type="RefSeq" id="WP_075821095.1">
    <property type="nucleotide sequence ID" value="NZ_CAOUMU010000085.1"/>
</dbReference>
<keyword evidence="3" id="KW-1185">Reference proteome</keyword>
<dbReference type="OrthoDB" id="9799921at2"/>
<evidence type="ECO:0000259" key="1">
    <source>
        <dbReference type="Pfam" id="PF03167"/>
    </source>
</evidence>
<organism evidence="2 3">
    <name type="scientific">Ileibacterium valens</name>
    <dbReference type="NCBI Taxonomy" id="1862668"/>
    <lineage>
        <taxon>Bacteria</taxon>
        <taxon>Bacillati</taxon>
        <taxon>Bacillota</taxon>
        <taxon>Erysipelotrichia</taxon>
        <taxon>Erysipelotrichales</taxon>
        <taxon>Erysipelotrichaceae</taxon>
        <taxon>Ileibacterium</taxon>
    </lineage>
</organism>
<dbReference type="NCBIfam" id="TIGR04274">
    <property type="entry name" value="hypoxanDNAglyco"/>
    <property type="match status" value="1"/>
</dbReference>
<dbReference type="InterPro" id="IPR026353">
    <property type="entry name" value="Hypoxan-DNA_Glyclase"/>
</dbReference>
<dbReference type="EMBL" id="MPJW01000273">
    <property type="protein sequence ID" value="OLU36434.1"/>
    <property type="molecule type" value="Genomic_DNA"/>
</dbReference>
<gene>
    <name evidence="2" type="ORF">BO222_12535</name>
</gene>
<protein>
    <submittedName>
        <fullName evidence="2">DNA-deoxyinosine glycosylase</fullName>
    </submittedName>
</protein>
<reference evidence="2 3" key="1">
    <citation type="submission" date="2016-11" db="EMBL/GenBank/DDBJ databases">
        <title>Description of two novel members of the family Erysipelotrichaceae: Ileibacterium lipovorans gen. nov., sp. nov. and Dubosiella newyorkensis, gen. nov., sp. nov.</title>
        <authorList>
            <person name="Cox L.M."/>
            <person name="Sohn J."/>
            <person name="Tyrrell K.L."/>
            <person name="Citron D.M."/>
            <person name="Lawson P.A."/>
            <person name="Patel N.B."/>
            <person name="Iizumi T."/>
            <person name="Perez-Perez G.I."/>
            <person name="Goldstein E.J."/>
            <person name="Blaser M.J."/>
        </authorList>
    </citation>
    <scope>NUCLEOTIDE SEQUENCE [LARGE SCALE GENOMIC DNA]</scope>
    <source>
        <strain evidence="2 3">NYU-BL-A3</strain>
    </source>
</reference>
<sequence>MFNDSDLQEYRALAPAIYPDCTTLVLVSMPSVDSEVDQFYFADSSNRFWPVMGAIFNMPSETKEERLAILEQNHVGIWSVVKSCMRYLSREDTMQDIVLNDISGFLKEHPSIKRIVCVSHDALRLLQEADGQAAAIACYVPSPSAADLWYDSVEKLVPEYQKAFGLNSEF</sequence>
<feature type="domain" description="Uracil-DNA glycosylase-like" evidence="1">
    <location>
        <begin position="24"/>
        <end position="145"/>
    </location>
</feature>
<dbReference type="AlphaFoldDB" id="A0A1U7NCN7"/>
<dbReference type="InterPro" id="IPR005122">
    <property type="entry name" value="Uracil-DNA_glycosylase-like"/>
</dbReference>
<dbReference type="CDD" id="cd10032">
    <property type="entry name" value="UDG-F6_HDG"/>
    <property type="match status" value="1"/>
</dbReference>
<dbReference type="GeneID" id="82203950"/>
<dbReference type="Proteomes" id="UP000186341">
    <property type="component" value="Unassembled WGS sequence"/>
</dbReference>
<proteinExistence type="predicted"/>
<comment type="caution">
    <text evidence="2">The sequence shown here is derived from an EMBL/GenBank/DDBJ whole genome shotgun (WGS) entry which is preliminary data.</text>
</comment>
<dbReference type="Gene3D" id="3.40.470.10">
    <property type="entry name" value="Uracil-DNA glycosylase-like domain"/>
    <property type="match status" value="1"/>
</dbReference>
<accession>A0A1U7NCN7</accession>